<dbReference type="Proteomes" id="UP000295252">
    <property type="component" value="Chromosome I"/>
</dbReference>
<dbReference type="OMA" id="ILHNICC"/>
<dbReference type="PANTHER" id="PTHR36777">
    <property type="entry name" value="EXPRESSED PROTEIN"/>
    <property type="match status" value="1"/>
</dbReference>
<keyword evidence="2" id="KW-1185">Reference proteome</keyword>
<evidence type="ECO:0000313" key="1">
    <source>
        <dbReference type="EMBL" id="CDP03841.1"/>
    </source>
</evidence>
<dbReference type="PANTHER" id="PTHR36777:SF2">
    <property type="entry name" value="EXPRESSED PROTEIN"/>
    <property type="match status" value="1"/>
</dbReference>
<accession>A0A068U5S8</accession>
<gene>
    <name evidence="1" type="ORF">GSCOC_T00016335001</name>
</gene>
<reference evidence="2" key="1">
    <citation type="journal article" date="2014" name="Science">
        <title>The coffee genome provides insight into the convergent evolution of caffeine biosynthesis.</title>
        <authorList>
            <person name="Denoeud F."/>
            <person name="Carretero-Paulet L."/>
            <person name="Dereeper A."/>
            <person name="Droc G."/>
            <person name="Guyot R."/>
            <person name="Pietrella M."/>
            <person name="Zheng C."/>
            <person name="Alberti A."/>
            <person name="Anthony F."/>
            <person name="Aprea G."/>
            <person name="Aury J.M."/>
            <person name="Bento P."/>
            <person name="Bernard M."/>
            <person name="Bocs S."/>
            <person name="Campa C."/>
            <person name="Cenci A."/>
            <person name="Combes M.C."/>
            <person name="Crouzillat D."/>
            <person name="Da Silva C."/>
            <person name="Daddiego L."/>
            <person name="De Bellis F."/>
            <person name="Dussert S."/>
            <person name="Garsmeur O."/>
            <person name="Gayraud T."/>
            <person name="Guignon V."/>
            <person name="Jahn K."/>
            <person name="Jamilloux V."/>
            <person name="Joet T."/>
            <person name="Labadie K."/>
            <person name="Lan T."/>
            <person name="Leclercq J."/>
            <person name="Lepelley M."/>
            <person name="Leroy T."/>
            <person name="Li L.T."/>
            <person name="Librado P."/>
            <person name="Lopez L."/>
            <person name="Munoz A."/>
            <person name="Noel B."/>
            <person name="Pallavicini A."/>
            <person name="Perrotta G."/>
            <person name="Poncet V."/>
            <person name="Pot D."/>
            <person name="Priyono X."/>
            <person name="Rigoreau M."/>
            <person name="Rouard M."/>
            <person name="Rozas J."/>
            <person name="Tranchant-Dubreuil C."/>
            <person name="VanBuren R."/>
            <person name="Zhang Q."/>
            <person name="Andrade A.C."/>
            <person name="Argout X."/>
            <person name="Bertrand B."/>
            <person name="de Kochko A."/>
            <person name="Graziosi G."/>
            <person name="Henry R.J."/>
            <person name="Jayarama X."/>
            <person name="Ming R."/>
            <person name="Nagai C."/>
            <person name="Rounsley S."/>
            <person name="Sankoff D."/>
            <person name="Giuliano G."/>
            <person name="Albert V.A."/>
            <person name="Wincker P."/>
            <person name="Lashermes P."/>
        </authorList>
    </citation>
    <scope>NUCLEOTIDE SEQUENCE [LARGE SCALE GENOMIC DNA]</scope>
    <source>
        <strain evidence="2">cv. DH200-94</strain>
    </source>
</reference>
<proteinExistence type="predicted"/>
<dbReference type="EMBL" id="HG739095">
    <property type="protein sequence ID" value="CDP03841.1"/>
    <property type="molecule type" value="Genomic_DNA"/>
</dbReference>
<evidence type="ECO:0000313" key="2">
    <source>
        <dbReference type="Proteomes" id="UP000295252"/>
    </source>
</evidence>
<sequence length="180" mass="19516">MASVSLYSSGLFLPISHYSPSSCCIKTQALALNQSRFLSSNSVLRFKRQILVSTVQFKKLTSPRPPQVVPTVLSAQSNFLKVVRTVWKVGMDGIEAGTNLVPGAIPRPLARIAVTVVALSISLIVLTSFLSTAFTVLAMMGLIYFTFIALNKDEGPKGDGGTTSVEDSLEEARKIMEKYK</sequence>
<name>A0A068U5S8_COFCA</name>
<dbReference type="STRING" id="49390.A0A068U5S8"/>
<dbReference type="FunCoup" id="A0A068U5S8">
    <property type="interactions" value="1077"/>
</dbReference>
<dbReference type="PhylomeDB" id="A0A068U5S8"/>
<protein>
    <submittedName>
        <fullName evidence="1">Uncharacterized protein</fullName>
    </submittedName>
</protein>
<organism evidence="1 2">
    <name type="scientific">Coffea canephora</name>
    <name type="common">Robusta coffee</name>
    <dbReference type="NCBI Taxonomy" id="49390"/>
    <lineage>
        <taxon>Eukaryota</taxon>
        <taxon>Viridiplantae</taxon>
        <taxon>Streptophyta</taxon>
        <taxon>Embryophyta</taxon>
        <taxon>Tracheophyta</taxon>
        <taxon>Spermatophyta</taxon>
        <taxon>Magnoliopsida</taxon>
        <taxon>eudicotyledons</taxon>
        <taxon>Gunneridae</taxon>
        <taxon>Pentapetalae</taxon>
        <taxon>asterids</taxon>
        <taxon>lamiids</taxon>
        <taxon>Gentianales</taxon>
        <taxon>Rubiaceae</taxon>
        <taxon>Ixoroideae</taxon>
        <taxon>Gardenieae complex</taxon>
        <taxon>Bertiereae - Coffeeae clade</taxon>
        <taxon>Coffeeae</taxon>
        <taxon>Coffea</taxon>
    </lineage>
</organism>
<dbReference type="InParanoid" id="A0A068U5S8"/>
<dbReference type="AlphaFoldDB" id="A0A068U5S8"/>
<dbReference type="OrthoDB" id="534175at2759"/>
<dbReference type="Gramene" id="CDP03841">
    <property type="protein sequence ID" value="CDP03841"/>
    <property type="gene ID" value="GSCOC_T00016335001"/>
</dbReference>